<gene>
    <name evidence="2" type="ORF">CJ192_01165</name>
</gene>
<dbReference type="GO" id="GO:0004722">
    <property type="term" value="F:protein serine/threonine phosphatase activity"/>
    <property type="evidence" value="ECO:0007669"/>
    <property type="project" value="InterPro"/>
</dbReference>
<evidence type="ECO:0000313" key="2">
    <source>
        <dbReference type="EMBL" id="PMC82372.1"/>
    </source>
</evidence>
<feature type="domain" description="PPM-type phosphatase" evidence="1">
    <location>
        <begin position="2"/>
        <end position="242"/>
    </location>
</feature>
<comment type="caution">
    <text evidence="2">The sequence shown here is derived from an EMBL/GenBank/DDBJ whole genome shotgun (WGS) entry which is preliminary data.</text>
</comment>
<dbReference type="InterPro" id="IPR036457">
    <property type="entry name" value="PPM-type-like_dom_sf"/>
</dbReference>
<dbReference type="RefSeq" id="WP_102197459.1">
    <property type="nucleotide sequence ID" value="NZ_CAMQCN010000013.1"/>
</dbReference>
<dbReference type="SUPFAM" id="SSF81606">
    <property type="entry name" value="PP2C-like"/>
    <property type="match status" value="1"/>
</dbReference>
<evidence type="ECO:0000313" key="3">
    <source>
        <dbReference type="Proteomes" id="UP000235658"/>
    </source>
</evidence>
<dbReference type="InterPro" id="IPR001932">
    <property type="entry name" value="PPM-type_phosphatase-like_dom"/>
</dbReference>
<dbReference type="CDD" id="cd00143">
    <property type="entry name" value="PP2Cc"/>
    <property type="match status" value="1"/>
</dbReference>
<dbReference type="InterPro" id="IPR015655">
    <property type="entry name" value="PP2C"/>
</dbReference>
<dbReference type="Proteomes" id="UP000235658">
    <property type="component" value="Unassembled WGS sequence"/>
</dbReference>
<dbReference type="NCBIfam" id="NF033484">
    <property type="entry name" value="Stp1_PP2C_phos"/>
    <property type="match status" value="1"/>
</dbReference>
<dbReference type="PANTHER" id="PTHR13832:SF860">
    <property type="entry name" value="PROTEIN PHOSPHATASE PHPP"/>
    <property type="match status" value="1"/>
</dbReference>
<dbReference type="Pfam" id="PF13672">
    <property type="entry name" value="PP2C_2"/>
    <property type="match status" value="1"/>
</dbReference>
<dbReference type="EMBL" id="PNHP01000001">
    <property type="protein sequence ID" value="PMC82372.1"/>
    <property type="molecule type" value="Genomic_DNA"/>
</dbReference>
<organism evidence="2 3">
    <name type="scientific">Anaerococcus hydrogenalis</name>
    <dbReference type="NCBI Taxonomy" id="33029"/>
    <lineage>
        <taxon>Bacteria</taxon>
        <taxon>Bacillati</taxon>
        <taxon>Bacillota</taxon>
        <taxon>Tissierellia</taxon>
        <taxon>Tissierellales</taxon>
        <taxon>Peptoniphilaceae</taxon>
        <taxon>Anaerococcus</taxon>
    </lineage>
</organism>
<proteinExistence type="predicted"/>
<evidence type="ECO:0000259" key="1">
    <source>
        <dbReference type="PROSITE" id="PS51746"/>
    </source>
</evidence>
<dbReference type="PROSITE" id="PS51746">
    <property type="entry name" value="PPM_2"/>
    <property type="match status" value="1"/>
</dbReference>
<dbReference type="SMART" id="SM00332">
    <property type="entry name" value="PP2Cc"/>
    <property type="match status" value="1"/>
</dbReference>
<accession>A0A2N6UKI2</accession>
<dbReference type="GeneID" id="84577789"/>
<dbReference type="PANTHER" id="PTHR13832">
    <property type="entry name" value="PROTEIN PHOSPHATASE 2C"/>
    <property type="match status" value="1"/>
</dbReference>
<dbReference type="SMART" id="SM00331">
    <property type="entry name" value="PP2C_SIG"/>
    <property type="match status" value="1"/>
</dbReference>
<name>A0A2N6UKI2_9FIRM</name>
<sequence>MKFSTISNIGKVRSENQDYYGNLELDKYCFFIVADGMGGYNGGEIASKLAAKYYIDFIKDANIEDFPSIIDLQEEALRDANNKIYSLSKSYEQYSNMGTTAVCVCIDYEKKSYHISHIGDSRAYIYSDKKLQRITRDHSLVNDLIDSGSITEDEAQNFANKSTITRAVGVASKIKPESRSLDMKDSDILLMVTDGLTNEVSDVEIESIIANNSTADKISSSLVDLAIRNGGHDNITVTTILI</sequence>
<protein>
    <submittedName>
        <fullName evidence="2">Serine/threonine-protein phosphatase</fullName>
    </submittedName>
</protein>
<dbReference type="AlphaFoldDB" id="A0A2N6UKI2"/>
<dbReference type="Gene3D" id="3.60.40.10">
    <property type="entry name" value="PPM-type phosphatase domain"/>
    <property type="match status" value="1"/>
</dbReference>
<reference evidence="2 3" key="1">
    <citation type="submission" date="2017-09" db="EMBL/GenBank/DDBJ databases">
        <title>Bacterial strain isolated from the female urinary microbiota.</title>
        <authorList>
            <person name="Thomas-White K."/>
            <person name="Kumar N."/>
            <person name="Forster S."/>
            <person name="Putonti C."/>
            <person name="Lawley T."/>
            <person name="Wolfe A.J."/>
        </authorList>
    </citation>
    <scope>NUCLEOTIDE SEQUENCE [LARGE SCALE GENOMIC DNA]</scope>
    <source>
        <strain evidence="2 3">UMB0204</strain>
    </source>
</reference>